<dbReference type="EMBL" id="GBXM01044625">
    <property type="protein sequence ID" value="JAH63952.1"/>
    <property type="molecule type" value="Transcribed_RNA"/>
</dbReference>
<protein>
    <submittedName>
        <fullName evidence="1">Uncharacterized protein</fullName>
    </submittedName>
</protein>
<accession>A0A0E9UDV4</accession>
<reference evidence="1" key="1">
    <citation type="submission" date="2014-11" db="EMBL/GenBank/DDBJ databases">
        <authorList>
            <person name="Amaro Gonzalez C."/>
        </authorList>
    </citation>
    <scope>NUCLEOTIDE SEQUENCE</scope>
</reference>
<evidence type="ECO:0000313" key="1">
    <source>
        <dbReference type="EMBL" id="JAH63952.1"/>
    </source>
</evidence>
<name>A0A0E9UDV4_ANGAN</name>
<dbReference type="AlphaFoldDB" id="A0A0E9UDV4"/>
<reference evidence="1" key="2">
    <citation type="journal article" date="2015" name="Fish Shellfish Immunol.">
        <title>Early steps in the European eel (Anguilla anguilla)-Vibrio vulnificus interaction in the gills: Role of the RtxA13 toxin.</title>
        <authorList>
            <person name="Callol A."/>
            <person name="Pajuelo D."/>
            <person name="Ebbesson L."/>
            <person name="Teles M."/>
            <person name="MacKenzie S."/>
            <person name="Amaro C."/>
        </authorList>
    </citation>
    <scope>NUCLEOTIDE SEQUENCE</scope>
</reference>
<proteinExistence type="predicted"/>
<sequence length="51" mass="5712">MLIPAKVERSILWLTVSKAADRSRRIRTEASASVTARSAVSVECPDRKPDW</sequence>
<organism evidence="1">
    <name type="scientific">Anguilla anguilla</name>
    <name type="common">European freshwater eel</name>
    <name type="synonym">Muraena anguilla</name>
    <dbReference type="NCBI Taxonomy" id="7936"/>
    <lineage>
        <taxon>Eukaryota</taxon>
        <taxon>Metazoa</taxon>
        <taxon>Chordata</taxon>
        <taxon>Craniata</taxon>
        <taxon>Vertebrata</taxon>
        <taxon>Euteleostomi</taxon>
        <taxon>Actinopterygii</taxon>
        <taxon>Neopterygii</taxon>
        <taxon>Teleostei</taxon>
        <taxon>Anguilliformes</taxon>
        <taxon>Anguillidae</taxon>
        <taxon>Anguilla</taxon>
    </lineage>
</organism>